<proteinExistence type="predicted"/>
<protein>
    <submittedName>
        <fullName evidence="2">Uncharacterized protein</fullName>
    </submittedName>
</protein>
<accession>A0ABT2LMW2</accession>
<evidence type="ECO:0000313" key="3">
    <source>
        <dbReference type="Proteomes" id="UP001320831"/>
    </source>
</evidence>
<gene>
    <name evidence="2" type="ORF">N5A92_12800</name>
</gene>
<keyword evidence="1" id="KW-0732">Signal</keyword>
<feature type="signal peptide" evidence="1">
    <location>
        <begin position="1"/>
        <end position="26"/>
    </location>
</feature>
<sequence>MARVPAFLAGLAASIAATIPPLSVQAADIVGIYAVEDTVCAHQSVRSVITHRFRHQVTHVPHLPNVGIAEFYGARLTRYQPATPNSPIERRYCAATVRLTDGRDRPIWYLIEYGQGFASMGDNVEFCIAGFDRWNVYNATCSVLR</sequence>
<evidence type="ECO:0000256" key="1">
    <source>
        <dbReference type="SAM" id="SignalP"/>
    </source>
</evidence>
<comment type="caution">
    <text evidence="2">The sequence shown here is derived from an EMBL/GenBank/DDBJ whole genome shotgun (WGS) entry which is preliminary data.</text>
</comment>
<reference evidence="2 3" key="1">
    <citation type="submission" date="2022-09" db="EMBL/GenBank/DDBJ databases">
        <title>Chelativorans salina sp. nov., a novel slightly halophilic bacterium isolated from a saline lake sediment enrichment.</title>
        <authorList>
            <person name="Gao L."/>
            <person name="Fang B.-Z."/>
            <person name="Li W.-J."/>
        </authorList>
    </citation>
    <scope>NUCLEOTIDE SEQUENCE [LARGE SCALE GENOMIC DNA]</scope>
    <source>
        <strain evidence="2 3">EGI FJ00035</strain>
    </source>
</reference>
<dbReference type="Proteomes" id="UP001320831">
    <property type="component" value="Unassembled WGS sequence"/>
</dbReference>
<organism evidence="2 3">
    <name type="scientific">Chelativorans salis</name>
    <dbReference type="NCBI Taxonomy" id="2978478"/>
    <lineage>
        <taxon>Bacteria</taxon>
        <taxon>Pseudomonadati</taxon>
        <taxon>Pseudomonadota</taxon>
        <taxon>Alphaproteobacteria</taxon>
        <taxon>Hyphomicrobiales</taxon>
        <taxon>Phyllobacteriaceae</taxon>
        <taxon>Chelativorans</taxon>
    </lineage>
</organism>
<dbReference type="EMBL" id="JAOCZP010000003">
    <property type="protein sequence ID" value="MCT7375910.1"/>
    <property type="molecule type" value="Genomic_DNA"/>
</dbReference>
<evidence type="ECO:0000313" key="2">
    <source>
        <dbReference type="EMBL" id="MCT7375910.1"/>
    </source>
</evidence>
<dbReference type="RefSeq" id="WP_260903218.1">
    <property type="nucleotide sequence ID" value="NZ_JAOCZP010000003.1"/>
</dbReference>
<feature type="chain" id="PRO_5045287956" evidence="1">
    <location>
        <begin position="27"/>
        <end position="145"/>
    </location>
</feature>
<name>A0ABT2LMW2_9HYPH</name>
<keyword evidence="3" id="KW-1185">Reference proteome</keyword>